<dbReference type="PANTHER" id="PTHR42687">
    <property type="entry name" value="L-THREONINE 3-DEHYDROGENASE"/>
    <property type="match status" value="1"/>
</dbReference>
<evidence type="ECO:0000313" key="4">
    <source>
        <dbReference type="Proteomes" id="UP000010552"/>
    </source>
</evidence>
<reference evidence="4" key="1">
    <citation type="journal article" date="2013" name="Science">
        <title>Comparative analysis of bat genomes provides insight into the evolution of flight and immunity.</title>
        <authorList>
            <person name="Zhang G."/>
            <person name="Cowled C."/>
            <person name="Shi Z."/>
            <person name="Huang Z."/>
            <person name="Bishop-Lilly K.A."/>
            <person name="Fang X."/>
            <person name="Wynne J.W."/>
            <person name="Xiong Z."/>
            <person name="Baker M.L."/>
            <person name="Zhao W."/>
            <person name="Tachedjian M."/>
            <person name="Zhu Y."/>
            <person name="Zhou P."/>
            <person name="Jiang X."/>
            <person name="Ng J."/>
            <person name="Yang L."/>
            <person name="Wu L."/>
            <person name="Xiao J."/>
            <person name="Feng Y."/>
            <person name="Chen Y."/>
            <person name="Sun X."/>
            <person name="Zhang Y."/>
            <person name="Marsh G.A."/>
            <person name="Crameri G."/>
            <person name="Broder C.C."/>
            <person name="Frey K.G."/>
            <person name="Wang L.F."/>
            <person name="Wang J."/>
        </authorList>
    </citation>
    <scope>NUCLEOTIDE SEQUENCE [LARGE SCALE GENOMIC DNA]</scope>
</reference>
<dbReference type="GO" id="GO:0008743">
    <property type="term" value="F:L-threonine 3-dehydrogenase activity"/>
    <property type="evidence" value="ECO:0007669"/>
    <property type="project" value="TreeGrafter"/>
</dbReference>
<dbReference type="GO" id="GO:0006567">
    <property type="term" value="P:L-threonine catabolic process"/>
    <property type="evidence" value="ECO:0007669"/>
    <property type="project" value="TreeGrafter"/>
</dbReference>
<protein>
    <submittedName>
        <fullName evidence="3">L-threonine 3-dehydrogenase, mitochondrial</fullName>
    </submittedName>
</protein>
<evidence type="ECO:0000256" key="1">
    <source>
        <dbReference type="ARBA" id="ARBA00007637"/>
    </source>
</evidence>
<accession>L5L2P5</accession>
<dbReference type="Pfam" id="PF01370">
    <property type="entry name" value="Epimerase"/>
    <property type="match status" value="1"/>
</dbReference>
<proteinExistence type="inferred from homology"/>
<gene>
    <name evidence="3" type="ORF">PAL_GLEAN10016641</name>
</gene>
<comment type="similarity">
    <text evidence="1">Belongs to the NAD(P)-dependent epimerase/dehydratase family.</text>
</comment>
<dbReference type="InterPro" id="IPR051225">
    <property type="entry name" value="NAD(P)_epim/dehydratase"/>
</dbReference>
<keyword evidence="4" id="KW-1185">Reference proteome</keyword>
<dbReference type="Gene3D" id="3.40.50.720">
    <property type="entry name" value="NAD(P)-binding Rossmann-like Domain"/>
    <property type="match status" value="1"/>
</dbReference>
<dbReference type="InterPro" id="IPR036291">
    <property type="entry name" value="NAD(P)-bd_dom_sf"/>
</dbReference>
<dbReference type="Proteomes" id="UP000010552">
    <property type="component" value="Unassembled WGS sequence"/>
</dbReference>
<dbReference type="AlphaFoldDB" id="L5L2P5"/>
<name>L5L2P5_PTEAL</name>
<dbReference type="InParanoid" id="L5L2P5"/>
<evidence type="ECO:0000313" key="3">
    <source>
        <dbReference type="EMBL" id="ELK17536.1"/>
    </source>
</evidence>
<dbReference type="EMBL" id="KB030405">
    <property type="protein sequence ID" value="ELK17536.1"/>
    <property type="molecule type" value="Genomic_DNA"/>
</dbReference>
<evidence type="ECO:0000259" key="2">
    <source>
        <dbReference type="Pfam" id="PF01370"/>
    </source>
</evidence>
<dbReference type="SUPFAM" id="SSF51735">
    <property type="entry name" value="NAD(P)-binding Rossmann-fold domains"/>
    <property type="match status" value="1"/>
</dbReference>
<dbReference type="InterPro" id="IPR001509">
    <property type="entry name" value="Epimerase_deHydtase"/>
</dbReference>
<dbReference type="STRING" id="9402.L5L2P5"/>
<organism evidence="3 4">
    <name type="scientific">Pteropus alecto</name>
    <name type="common">Black flying fox</name>
    <dbReference type="NCBI Taxonomy" id="9402"/>
    <lineage>
        <taxon>Eukaryota</taxon>
        <taxon>Metazoa</taxon>
        <taxon>Chordata</taxon>
        <taxon>Craniata</taxon>
        <taxon>Vertebrata</taxon>
        <taxon>Euteleostomi</taxon>
        <taxon>Mammalia</taxon>
        <taxon>Eutheria</taxon>
        <taxon>Laurasiatheria</taxon>
        <taxon>Chiroptera</taxon>
        <taxon>Yinpterochiroptera</taxon>
        <taxon>Pteropodoidea</taxon>
        <taxon>Pteropodidae</taxon>
        <taxon>Pteropodinae</taxon>
        <taxon>Pteropus</taxon>
    </lineage>
</organism>
<sequence>MFLIGPFIYFDILDYKNLHEIVVNHRITWLFRYSALLSVVGEAHVSLARAINITGLHNVLDVASEHNLWLFVPSTIGAFGPTSPRNPTPDLCTQRPRMIYGASKVHAELVGEVRIAERDGSGFPFLFLLPQTPADSSLEATFLLPQF</sequence>
<feature type="domain" description="NAD-dependent epimerase/dehydratase" evidence="2">
    <location>
        <begin position="7"/>
        <end position="110"/>
    </location>
</feature>
<dbReference type="PANTHER" id="PTHR42687:SF1">
    <property type="entry name" value="L-THREONINE 3-DEHYDROGENASE, MITOCHONDRIAL"/>
    <property type="match status" value="1"/>
</dbReference>